<dbReference type="EMBL" id="VKKG01000005">
    <property type="protein sequence ID" value="TRY17334.1"/>
    <property type="molecule type" value="Genomic_DNA"/>
</dbReference>
<gene>
    <name evidence="10" type="primary">prcB</name>
    <name evidence="10" type="ORF">FOJ82_12360</name>
</gene>
<dbReference type="CDD" id="cd01906">
    <property type="entry name" value="proteasome_protease_HslV"/>
    <property type="match status" value="1"/>
</dbReference>
<dbReference type="PANTHER" id="PTHR32194">
    <property type="entry name" value="METALLOPROTEASE TLDD"/>
    <property type="match status" value="1"/>
</dbReference>
<proteinExistence type="predicted"/>
<dbReference type="InterPro" id="IPR022483">
    <property type="entry name" value="PSB_actinobac"/>
</dbReference>
<dbReference type="GO" id="GO:0010498">
    <property type="term" value="P:proteasomal protein catabolic process"/>
    <property type="evidence" value="ECO:0007669"/>
    <property type="project" value="UniProtKB-UniRule"/>
</dbReference>
<name>A0A553JY04_9ACTN</name>
<dbReference type="InterPro" id="IPR023333">
    <property type="entry name" value="Proteasome_suB-type"/>
</dbReference>
<evidence type="ECO:0000256" key="7">
    <source>
        <dbReference type="ARBA" id="ARBA00022942"/>
    </source>
</evidence>
<dbReference type="InterPro" id="IPR029055">
    <property type="entry name" value="Ntn_hydrolases_N"/>
</dbReference>
<keyword evidence="6" id="KW-0068">Autocatalytic cleavage</keyword>
<keyword evidence="5 10" id="KW-0378">Hydrolase</keyword>
<comment type="caution">
    <text evidence="10">The sequence shown here is derived from an EMBL/GenBank/DDBJ whole genome shotgun (WGS) entry which is preliminary data.</text>
</comment>
<keyword evidence="11" id="KW-1185">Reference proteome</keyword>
<evidence type="ECO:0000256" key="5">
    <source>
        <dbReference type="ARBA" id="ARBA00022801"/>
    </source>
</evidence>
<evidence type="ECO:0000256" key="9">
    <source>
        <dbReference type="NCBIfam" id="TIGR03690"/>
    </source>
</evidence>
<evidence type="ECO:0000256" key="2">
    <source>
        <dbReference type="ARBA" id="ARBA00022490"/>
    </source>
</evidence>
<keyword evidence="2" id="KW-0963">Cytoplasm</keyword>
<dbReference type="GO" id="GO:0005839">
    <property type="term" value="C:proteasome core complex"/>
    <property type="evidence" value="ECO:0007669"/>
    <property type="project" value="UniProtKB-UniRule"/>
</dbReference>
<dbReference type="PROSITE" id="PS51476">
    <property type="entry name" value="PROTEASOME_BETA_2"/>
    <property type="match status" value="1"/>
</dbReference>
<evidence type="ECO:0000256" key="6">
    <source>
        <dbReference type="ARBA" id="ARBA00022813"/>
    </source>
</evidence>
<evidence type="ECO:0000256" key="1">
    <source>
        <dbReference type="ARBA" id="ARBA00001198"/>
    </source>
</evidence>
<dbReference type="NCBIfam" id="TIGR03690">
    <property type="entry name" value="20S_bact_beta"/>
    <property type="match status" value="1"/>
</dbReference>
<dbReference type="Gene3D" id="3.60.20.10">
    <property type="entry name" value="Glutamine Phosphoribosylpyrophosphate, subunit 1, domain 1"/>
    <property type="match status" value="1"/>
</dbReference>
<dbReference type="Proteomes" id="UP000317638">
    <property type="component" value="Unassembled WGS sequence"/>
</dbReference>
<dbReference type="GO" id="GO:0004298">
    <property type="term" value="F:threonine-type endopeptidase activity"/>
    <property type="evidence" value="ECO:0007669"/>
    <property type="project" value="UniProtKB-UniRule"/>
</dbReference>
<accession>A0A553JY04</accession>
<evidence type="ECO:0000313" key="11">
    <source>
        <dbReference type="Proteomes" id="UP000317638"/>
    </source>
</evidence>
<evidence type="ECO:0000313" key="10">
    <source>
        <dbReference type="EMBL" id="TRY17334.1"/>
    </source>
</evidence>
<evidence type="ECO:0000256" key="4">
    <source>
        <dbReference type="ARBA" id="ARBA00022698"/>
    </source>
</evidence>
<dbReference type="PANTHER" id="PTHR32194:SF0">
    <property type="entry name" value="ATP-DEPENDENT PROTEASE SUBUNIT HSLV"/>
    <property type="match status" value="1"/>
</dbReference>
<dbReference type="InterPro" id="IPR001353">
    <property type="entry name" value="Proteasome_sua/b"/>
</dbReference>
<dbReference type="RefSeq" id="WP_143938798.1">
    <property type="nucleotide sequence ID" value="NZ_VKKG01000005.1"/>
</dbReference>
<dbReference type="GO" id="GO:0005737">
    <property type="term" value="C:cytoplasm"/>
    <property type="evidence" value="ECO:0007669"/>
    <property type="project" value="TreeGrafter"/>
</dbReference>
<comment type="catalytic activity">
    <reaction evidence="1">
        <text>Cleavage of peptide bonds with very broad specificity.</text>
        <dbReference type="EC" id="3.4.25.1"/>
    </reaction>
</comment>
<reference evidence="10 11" key="1">
    <citation type="submission" date="2019-07" db="EMBL/GenBank/DDBJ databases">
        <authorList>
            <person name="Zhou L.-Y."/>
        </authorList>
    </citation>
    <scope>NUCLEOTIDE SEQUENCE [LARGE SCALE GENOMIC DNA]</scope>
    <source>
        <strain evidence="10 11">YIM 101269</strain>
    </source>
</reference>
<keyword evidence="8" id="KW-0865">Zymogen</keyword>
<sequence length="261" mass="27647">MHEGNPASFRDYVSRVAPGALPTPVPGEGAVHGTTIVTAAFDGGVLMAGDRRATLGSTIAMRDIEKVFGADRHSVIGIAGVAGLAVDLVRLFQVELEHYEKVEFAELSLDGKANRLGTLLRANLPQAMQGLGVLPLFVGWDPQAGRGRMFSYDATGGRYEEQSFAAVGSGAVFARGALKKLHDPRAGEREAALALLQSLYDAADDDSATSGLDLTRGILPLVMSVTAHGVRRFDIEELRPLAEEILAARAYRPDGPRAGAL</sequence>
<keyword evidence="4" id="KW-0888">Threonine protease</keyword>
<dbReference type="AlphaFoldDB" id="A0A553JY04"/>
<keyword evidence="7 10" id="KW-0647">Proteasome</keyword>
<protein>
    <recommendedName>
        <fullName evidence="9">Proteasome subunit beta</fullName>
        <ecNumber evidence="9">3.4.25.1</ecNumber>
    </recommendedName>
</protein>
<organism evidence="10 11">
    <name type="scientific">Tessaracoccus rhinocerotis</name>
    <dbReference type="NCBI Taxonomy" id="1689449"/>
    <lineage>
        <taxon>Bacteria</taxon>
        <taxon>Bacillati</taxon>
        <taxon>Actinomycetota</taxon>
        <taxon>Actinomycetes</taxon>
        <taxon>Propionibacteriales</taxon>
        <taxon>Propionibacteriaceae</taxon>
        <taxon>Tessaracoccus</taxon>
    </lineage>
</organism>
<dbReference type="Pfam" id="PF00227">
    <property type="entry name" value="Proteasome"/>
    <property type="match status" value="1"/>
</dbReference>
<evidence type="ECO:0000256" key="8">
    <source>
        <dbReference type="ARBA" id="ARBA00023145"/>
    </source>
</evidence>
<keyword evidence="3" id="KW-0645">Protease</keyword>
<dbReference type="EC" id="3.4.25.1" evidence="9"/>
<dbReference type="SUPFAM" id="SSF56235">
    <property type="entry name" value="N-terminal nucleophile aminohydrolases (Ntn hydrolases)"/>
    <property type="match status" value="1"/>
</dbReference>
<dbReference type="OrthoDB" id="5174038at2"/>
<evidence type="ECO:0000256" key="3">
    <source>
        <dbReference type="ARBA" id="ARBA00022670"/>
    </source>
</evidence>